<comment type="similarity">
    <text evidence="2">Belongs to the glycosyl hydrolase 33 family.</text>
</comment>
<evidence type="ECO:0000256" key="4">
    <source>
        <dbReference type="SAM" id="MobiDB-lite"/>
    </source>
</evidence>
<gene>
    <name evidence="6" type="ORF">Bequi_04075</name>
</gene>
<dbReference type="InterPro" id="IPR011040">
    <property type="entry name" value="Sialidase"/>
</dbReference>
<dbReference type="EC" id="3.2.1.18" evidence="3"/>
<keyword evidence="6" id="KW-0378">Hydrolase</keyword>
<reference evidence="6" key="1">
    <citation type="submission" date="2022-02" db="EMBL/GenBank/DDBJ databases">
        <authorList>
            <person name="Lee M."/>
            <person name="Kim S.-J."/>
            <person name="Jung M.-Y."/>
        </authorList>
    </citation>
    <scope>NUCLEOTIDE SEQUENCE</scope>
    <source>
        <strain evidence="6">JHP9</strain>
    </source>
</reference>
<dbReference type="Proteomes" id="UP001203761">
    <property type="component" value="Unassembled WGS sequence"/>
</dbReference>
<feature type="compositionally biased region" description="Gly residues" evidence="4">
    <location>
        <begin position="551"/>
        <end position="560"/>
    </location>
</feature>
<proteinExistence type="inferred from homology"/>
<feature type="region of interest" description="Disordered" evidence="4">
    <location>
        <begin position="66"/>
        <end position="87"/>
    </location>
</feature>
<organism evidence="6 7">
    <name type="scientific">Brachybacterium equifaecis</name>
    <dbReference type="NCBI Taxonomy" id="2910770"/>
    <lineage>
        <taxon>Bacteria</taxon>
        <taxon>Bacillati</taxon>
        <taxon>Actinomycetota</taxon>
        <taxon>Actinomycetes</taxon>
        <taxon>Micrococcales</taxon>
        <taxon>Dermabacteraceae</taxon>
        <taxon>Brachybacterium</taxon>
    </lineage>
</organism>
<evidence type="ECO:0000256" key="2">
    <source>
        <dbReference type="ARBA" id="ARBA00009348"/>
    </source>
</evidence>
<feature type="region of interest" description="Disordered" evidence="4">
    <location>
        <begin position="425"/>
        <end position="454"/>
    </location>
</feature>
<dbReference type="CDD" id="cd15482">
    <property type="entry name" value="Sialidase_non-viral"/>
    <property type="match status" value="1"/>
</dbReference>
<dbReference type="InterPro" id="IPR026856">
    <property type="entry name" value="Sialidase_fam"/>
</dbReference>
<keyword evidence="7" id="KW-1185">Reference proteome</keyword>
<feature type="domain" description="Sialidase" evidence="5">
    <location>
        <begin position="244"/>
        <end position="408"/>
    </location>
</feature>
<comment type="catalytic activity">
    <reaction evidence="1">
        <text>Hydrolysis of alpha-(2-&gt;3)-, alpha-(2-&gt;6)-, alpha-(2-&gt;8)- glycosidic linkages of terminal sialic acid residues in oligosaccharides, glycoproteins, glycolipids, colominic acid and synthetic substrates.</text>
        <dbReference type="EC" id="3.2.1.18"/>
    </reaction>
</comment>
<feature type="region of interest" description="Disordered" evidence="4">
    <location>
        <begin position="541"/>
        <end position="560"/>
    </location>
</feature>
<dbReference type="PANTHER" id="PTHR10628">
    <property type="entry name" value="SIALIDASE"/>
    <property type="match status" value="1"/>
</dbReference>
<accession>A0ABT0QZU9</accession>
<sequence length="629" mass="65427">MSSQDHAPVVLPGARLCVTARPALPEASAGVIDLARAGEPQPGDESRPWHRVFRIPALVAPAGLPAWLDAPAPAPEPEPEPGARTQGHAQERPLLAVFDARPDLDDLPGPVDLVARGSRDGGRTWGPRRILREGRGIEGFGDPCAIVDGEQVHVLHCAGTRAGFFESAPGWDERSEEIQHIDSLSIGPDGARTIRRHTASLRSSVRTLLREHGEDEGADEASEGAAGLFVASGHGIRLGREPRAGRLLAAALARIGDALRVVVIASDDRSRSWQALAVLPPGGNEAVLAELEDGTLVLHARRPGCRIESRSGDGGATFTPWREVPALPDPGTNGDLLAMPAPGDRAGASTGTSEPEMLLVSHCADPEIRRRLMLIASADGGAHWDRRLVLEGEGASYSALADAGGGAVGALWEADGHRVVRFRRVETSQLRPPAEAGSEPEPEPGPSLGAPVHSRVGTQAGTVVPRGTLVLRHVALAPLGERREGLRIASDAGAWSPAEFKIVAGQEQILVAREHLEEMLGPDRSDLRAGDELCVDGRAILPGGDGDGDGDGAGRGGGGGCGDGRGGGGIGAGAEVRLVVGEGHGRIAARWSADAAEIRIGPTAIRLQAGDFTARGDVPLRLDLAGEGR</sequence>
<protein>
    <recommendedName>
        <fullName evidence="3">exo-alpha-sialidase</fullName>
        <ecNumber evidence="3">3.2.1.18</ecNumber>
    </recommendedName>
</protein>
<dbReference type="EMBL" id="JAKNCJ010000001">
    <property type="protein sequence ID" value="MCL6422569.1"/>
    <property type="molecule type" value="Genomic_DNA"/>
</dbReference>
<comment type="caution">
    <text evidence="6">The sequence shown here is derived from an EMBL/GenBank/DDBJ whole genome shotgun (WGS) entry which is preliminary data.</text>
</comment>
<dbReference type="RefSeq" id="WP_249736664.1">
    <property type="nucleotide sequence ID" value="NZ_JAKNCJ010000001.1"/>
</dbReference>
<name>A0ABT0QZU9_9MICO</name>
<dbReference type="Pfam" id="PF13088">
    <property type="entry name" value="BNR_2"/>
    <property type="match status" value="1"/>
</dbReference>
<dbReference type="InterPro" id="IPR036278">
    <property type="entry name" value="Sialidase_sf"/>
</dbReference>
<evidence type="ECO:0000256" key="1">
    <source>
        <dbReference type="ARBA" id="ARBA00000427"/>
    </source>
</evidence>
<evidence type="ECO:0000259" key="5">
    <source>
        <dbReference type="Pfam" id="PF13088"/>
    </source>
</evidence>
<evidence type="ECO:0000313" key="6">
    <source>
        <dbReference type="EMBL" id="MCL6422569.1"/>
    </source>
</evidence>
<evidence type="ECO:0000313" key="7">
    <source>
        <dbReference type="Proteomes" id="UP001203761"/>
    </source>
</evidence>
<dbReference type="GO" id="GO:0016787">
    <property type="term" value="F:hydrolase activity"/>
    <property type="evidence" value="ECO:0007669"/>
    <property type="project" value="UniProtKB-KW"/>
</dbReference>
<evidence type="ECO:0000256" key="3">
    <source>
        <dbReference type="ARBA" id="ARBA00012733"/>
    </source>
</evidence>
<dbReference type="PANTHER" id="PTHR10628:SF30">
    <property type="entry name" value="EXO-ALPHA-SIALIDASE"/>
    <property type="match status" value="1"/>
</dbReference>
<dbReference type="SUPFAM" id="SSF50939">
    <property type="entry name" value="Sialidases"/>
    <property type="match status" value="1"/>
</dbReference>
<dbReference type="Gene3D" id="2.120.10.10">
    <property type="match status" value="1"/>
</dbReference>